<keyword evidence="9" id="KW-0472">Membrane</keyword>
<dbReference type="Pfam" id="PF02050">
    <property type="entry name" value="FliJ"/>
    <property type="match status" value="1"/>
</dbReference>
<proteinExistence type="inferred from homology"/>
<dbReference type="EMBL" id="JACSQC010000006">
    <property type="protein sequence ID" value="MBD8044724.1"/>
    <property type="molecule type" value="Genomic_DNA"/>
</dbReference>
<evidence type="ECO:0000256" key="9">
    <source>
        <dbReference type="ARBA" id="ARBA00023136"/>
    </source>
</evidence>
<evidence type="ECO:0000256" key="2">
    <source>
        <dbReference type="ARBA" id="ARBA00010004"/>
    </source>
</evidence>
<keyword evidence="11" id="KW-0966">Cell projection</keyword>
<evidence type="ECO:0000256" key="7">
    <source>
        <dbReference type="ARBA" id="ARBA00022795"/>
    </source>
</evidence>
<protein>
    <recommendedName>
        <fullName evidence="3">Flagellar FliJ protein</fullName>
    </recommendedName>
</protein>
<evidence type="ECO:0000256" key="5">
    <source>
        <dbReference type="ARBA" id="ARBA00022475"/>
    </source>
</evidence>
<comment type="similarity">
    <text evidence="2">Belongs to the FliJ family.</text>
</comment>
<accession>A0ABR8YLF4</accession>
<keyword evidence="4" id="KW-0813">Transport</keyword>
<dbReference type="Gene3D" id="1.10.287.1700">
    <property type="match status" value="1"/>
</dbReference>
<dbReference type="InterPro" id="IPR053716">
    <property type="entry name" value="Flag_assembly_chemotaxis_eff"/>
</dbReference>
<dbReference type="InterPro" id="IPR012823">
    <property type="entry name" value="Flagell_FliJ"/>
</dbReference>
<evidence type="ECO:0000313" key="11">
    <source>
        <dbReference type="EMBL" id="MBD8044724.1"/>
    </source>
</evidence>
<reference evidence="11 12" key="1">
    <citation type="submission" date="2020-08" db="EMBL/GenBank/DDBJ databases">
        <title>A Genomic Blueprint of the Chicken Gut Microbiome.</title>
        <authorList>
            <person name="Gilroy R."/>
            <person name="Ravi A."/>
            <person name="Getino M."/>
            <person name="Pursley I."/>
            <person name="Horton D.L."/>
            <person name="Alikhan N.-F."/>
            <person name="Baker D."/>
            <person name="Gharbi K."/>
            <person name="Hall N."/>
            <person name="Watson M."/>
            <person name="Adriaenssens E.M."/>
            <person name="Foster-Nyarko E."/>
            <person name="Jarju S."/>
            <person name="Secka A."/>
            <person name="Antonio M."/>
            <person name="Oren A."/>
            <person name="Chaudhuri R."/>
            <person name="La Ragione R.M."/>
            <person name="Hildebrand F."/>
            <person name="Pallen M.J."/>
        </authorList>
    </citation>
    <scope>NUCLEOTIDE SEQUENCE [LARGE SCALE GENOMIC DNA]</scope>
    <source>
        <strain evidence="11 12">Sa2BUA2</strain>
    </source>
</reference>
<keyword evidence="5" id="KW-1003">Cell membrane</keyword>
<name>A0ABR8YLF4_9MICC</name>
<evidence type="ECO:0000256" key="6">
    <source>
        <dbReference type="ARBA" id="ARBA00022500"/>
    </source>
</evidence>
<keyword evidence="11" id="KW-0969">Cilium</keyword>
<sequence>MRMGRDFPLAGLLRLRRLQQDSAAGSLAAANAKLRQSSDARSEAYDALAATPLEAADAATLHAIAAVRASSRSMLADLLAAEALDNTAVHTAQAEFHAARARSVGLEKLETKHSDALAVEDLRTEQAVLDELAGTAWHRRQKEANR</sequence>
<evidence type="ECO:0000256" key="10">
    <source>
        <dbReference type="ARBA" id="ARBA00023225"/>
    </source>
</evidence>
<dbReference type="RefSeq" id="WP_191748001.1">
    <property type="nucleotide sequence ID" value="NZ_JACSQC010000006.1"/>
</dbReference>
<keyword evidence="6" id="KW-0145">Chemotaxis</keyword>
<keyword evidence="8" id="KW-0653">Protein transport</keyword>
<organism evidence="11 12">
    <name type="scientific">Arthrobacter pullicola</name>
    <dbReference type="NCBI Taxonomy" id="2762224"/>
    <lineage>
        <taxon>Bacteria</taxon>
        <taxon>Bacillati</taxon>
        <taxon>Actinomycetota</taxon>
        <taxon>Actinomycetes</taxon>
        <taxon>Micrococcales</taxon>
        <taxon>Micrococcaceae</taxon>
        <taxon>Arthrobacter</taxon>
    </lineage>
</organism>
<evidence type="ECO:0000256" key="8">
    <source>
        <dbReference type="ARBA" id="ARBA00022927"/>
    </source>
</evidence>
<evidence type="ECO:0000256" key="4">
    <source>
        <dbReference type="ARBA" id="ARBA00022448"/>
    </source>
</evidence>
<evidence type="ECO:0000313" key="12">
    <source>
        <dbReference type="Proteomes" id="UP000652763"/>
    </source>
</evidence>
<comment type="subcellular location">
    <subcellularLocation>
        <location evidence="1">Cell membrane</location>
        <topology evidence="1">Peripheral membrane protein</topology>
        <orientation evidence="1">Cytoplasmic side</orientation>
    </subcellularLocation>
</comment>
<keyword evidence="11" id="KW-0282">Flagellum</keyword>
<dbReference type="Proteomes" id="UP000652763">
    <property type="component" value="Unassembled WGS sequence"/>
</dbReference>
<evidence type="ECO:0000256" key="3">
    <source>
        <dbReference type="ARBA" id="ARBA00020392"/>
    </source>
</evidence>
<keyword evidence="12" id="KW-1185">Reference proteome</keyword>
<keyword evidence="7" id="KW-1005">Bacterial flagellum biogenesis</keyword>
<comment type="caution">
    <text evidence="11">The sequence shown here is derived from an EMBL/GenBank/DDBJ whole genome shotgun (WGS) entry which is preliminary data.</text>
</comment>
<evidence type="ECO:0000256" key="1">
    <source>
        <dbReference type="ARBA" id="ARBA00004413"/>
    </source>
</evidence>
<keyword evidence="10" id="KW-1006">Bacterial flagellum protein export</keyword>
<gene>
    <name evidence="11" type="ORF">H9638_12990</name>
</gene>